<sequence>MDIKTKVHSQKVYFCDDEELINQQTQCLEVLYDFNHTRPSEGDKRNELMQKLFAEVGENCYIEPPLQANWGINTHLGNNVYANFNLTLVDDTDIYIGDSVMIGPNVTIATAGHPIDPELRRKVAQFNIPVTIGNNVWIGANSVVLPGITIGENTVIGAGSIVTKDIPANVVAVGNPCRVLREISEHDKEYYYKDRRIEL</sequence>
<name>A0A9X3HQR0_9VIBR</name>
<evidence type="ECO:0000256" key="1">
    <source>
        <dbReference type="ARBA" id="ARBA00007274"/>
    </source>
</evidence>
<dbReference type="EC" id="2.3.1.-" evidence="7"/>
<evidence type="ECO:0000256" key="2">
    <source>
        <dbReference type="ARBA" id="ARBA00022458"/>
    </source>
</evidence>
<dbReference type="Gene3D" id="2.160.10.10">
    <property type="entry name" value="Hexapeptide repeat proteins"/>
    <property type="match status" value="1"/>
</dbReference>
<keyword evidence="10" id="KW-1185">Reference proteome</keyword>
<dbReference type="PROSITE" id="PS00101">
    <property type="entry name" value="HEXAPEP_TRANSFERASES"/>
    <property type="match status" value="1"/>
</dbReference>
<evidence type="ECO:0000256" key="6">
    <source>
        <dbReference type="ARBA" id="ARBA00055587"/>
    </source>
</evidence>
<dbReference type="SMART" id="SM01266">
    <property type="entry name" value="Mac"/>
    <property type="match status" value="1"/>
</dbReference>
<dbReference type="InterPro" id="IPR018357">
    <property type="entry name" value="Hexapep_transf_CS"/>
</dbReference>
<comment type="function">
    <text evidence="6">Acetyltransferase implicated in the O-acetylation of Nod factors.</text>
</comment>
<dbReference type="RefSeq" id="WP_265686994.1">
    <property type="nucleotide sequence ID" value="NZ_JAKRRX010000024.1"/>
</dbReference>
<keyword evidence="5 7" id="KW-0012">Acyltransferase</keyword>
<evidence type="ECO:0000256" key="5">
    <source>
        <dbReference type="ARBA" id="ARBA00023315"/>
    </source>
</evidence>
<evidence type="ECO:0000256" key="3">
    <source>
        <dbReference type="ARBA" id="ARBA00022679"/>
    </source>
</evidence>
<dbReference type="InterPro" id="IPR011004">
    <property type="entry name" value="Trimer_LpxA-like_sf"/>
</dbReference>
<dbReference type="GO" id="GO:0008870">
    <property type="term" value="F:galactoside O-acetyltransferase activity"/>
    <property type="evidence" value="ECO:0007669"/>
    <property type="project" value="TreeGrafter"/>
</dbReference>
<evidence type="ECO:0000313" key="10">
    <source>
        <dbReference type="Proteomes" id="UP001155586"/>
    </source>
</evidence>
<comment type="similarity">
    <text evidence="1 7">Belongs to the transferase hexapeptide repeat family.</text>
</comment>
<evidence type="ECO:0000256" key="7">
    <source>
        <dbReference type="RuleBase" id="RU367021"/>
    </source>
</evidence>
<evidence type="ECO:0000256" key="4">
    <source>
        <dbReference type="ARBA" id="ARBA00022737"/>
    </source>
</evidence>
<dbReference type="InterPro" id="IPR001451">
    <property type="entry name" value="Hexapep"/>
</dbReference>
<keyword evidence="2" id="KW-0536">Nodulation</keyword>
<evidence type="ECO:0000313" key="9">
    <source>
        <dbReference type="EMBL" id="MCW8333433.1"/>
    </source>
</evidence>
<dbReference type="EMBL" id="JAKRRX010000024">
    <property type="protein sequence ID" value="MCW8333433.1"/>
    <property type="molecule type" value="Genomic_DNA"/>
</dbReference>
<feature type="domain" description="Maltose/galactoside acetyltransferase" evidence="8">
    <location>
        <begin position="4"/>
        <end position="58"/>
    </location>
</feature>
<proteinExistence type="inferred from homology"/>
<gene>
    <name evidence="9" type="ORF">MD483_06310</name>
</gene>
<evidence type="ECO:0000259" key="8">
    <source>
        <dbReference type="SMART" id="SM01266"/>
    </source>
</evidence>
<dbReference type="FunFam" id="2.160.10.10:FF:000025">
    <property type="entry name" value="Hexapeptide-repeat containing-acetyltransferase"/>
    <property type="match status" value="1"/>
</dbReference>
<dbReference type="PANTHER" id="PTHR43017:SF1">
    <property type="entry name" value="ACETYLTRANSFERASE YJL218W-RELATED"/>
    <property type="match status" value="1"/>
</dbReference>
<reference evidence="9" key="1">
    <citation type="submission" date="2022-02" db="EMBL/GenBank/DDBJ databases">
        <title>Vibrio sp. nov., a new bacterium isolated from Bohai sea, China.</title>
        <authorList>
            <person name="Yuan Y."/>
        </authorList>
    </citation>
    <scope>NUCLEOTIDE SEQUENCE</scope>
    <source>
        <strain evidence="9">DBSS07</strain>
    </source>
</reference>
<dbReference type="Proteomes" id="UP001155586">
    <property type="component" value="Unassembled WGS sequence"/>
</dbReference>
<keyword evidence="4" id="KW-0677">Repeat</keyword>
<dbReference type="InterPro" id="IPR024688">
    <property type="entry name" value="Mac_dom"/>
</dbReference>
<comment type="caution">
    <text evidence="9">The sequence shown here is derived from an EMBL/GenBank/DDBJ whole genome shotgun (WGS) entry which is preliminary data.</text>
</comment>
<accession>A0A9X3HQR0</accession>
<protein>
    <recommendedName>
        <fullName evidence="7">Acetyltransferase</fullName>
        <ecNumber evidence="7">2.3.1.-</ecNumber>
    </recommendedName>
</protein>
<dbReference type="CDD" id="cd03357">
    <property type="entry name" value="LbH_MAT_GAT"/>
    <property type="match status" value="1"/>
</dbReference>
<dbReference type="SUPFAM" id="SSF51161">
    <property type="entry name" value="Trimeric LpxA-like enzymes"/>
    <property type="match status" value="1"/>
</dbReference>
<dbReference type="Pfam" id="PF12464">
    <property type="entry name" value="Mac"/>
    <property type="match status" value="1"/>
</dbReference>
<dbReference type="PANTHER" id="PTHR43017">
    <property type="entry name" value="GALACTOSIDE O-ACETYLTRANSFERASE"/>
    <property type="match status" value="1"/>
</dbReference>
<keyword evidence="3 7" id="KW-0808">Transferase</keyword>
<dbReference type="InterPro" id="IPR039369">
    <property type="entry name" value="LacA-like"/>
</dbReference>
<dbReference type="Pfam" id="PF00132">
    <property type="entry name" value="Hexapep"/>
    <property type="match status" value="1"/>
</dbReference>
<organism evidence="9 10">
    <name type="scientific">Vibrio paucivorans</name>
    <dbReference type="NCBI Taxonomy" id="2829489"/>
    <lineage>
        <taxon>Bacteria</taxon>
        <taxon>Pseudomonadati</taxon>
        <taxon>Pseudomonadota</taxon>
        <taxon>Gammaproteobacteria</taxon>
        <taxon>Vibrionales</taxon>
        <taxon>Vibrionaceae</taxon>
        <taxon>Vibrio</taxon>
    </lineage>
</organism>
<dbReference type="AlphaFoldDB" id="A0A9X3HQR0"/>